<comment type="cofactor">
    <cofactor evidence="2">
        <name>Ca(2+)</name>
        <dbReference type="ChEBI" id="CHEBI:29108"/>
    </cofactor>
</comment>
<reference evidence="15 16" key="1">
    <citation type="journal article" date="2021" name="Comput. Struct. Biotechnol. J.">
        <title>De novo genome assembly of the potent medicinal plant Rehmannia glutinosa using nanopore technology.</title>
        <authorList>
            <person name="Ma L."/>
            <person name="Dong C."/>
            <person name="Song C."/>
            <person name="Wang X."/>
            <person name="Zheng X."/>
            <person name="Niu Y."/>
            <person name="Chen S."/>
            <person name="Feng W."/>
        </authorList>
    </citation>
    <scope>NUCLEOTIDE SEQUENCE [LARGE SCALE GENOMIC DNA]</scope>
    <source>
        <strain evidence="15">DH-2019</strain>
    </source>
</reference>
<feature type="signal peptide" evidence="13">
    <location>
        <begin position="1"/>
        <end position="19"/>
    </location>
</feature>
<evidence type="ECO:0000313" key="15">
    <source>
        <dbReference type="EMBL" id="KAK6131489.1"/>
    </source>
</evidence>
<sequence>MKTFLLVFALFHMFHICITEGQLKIGFYSQTCPNAESIVKSVVQEATIEDPIIPPLLLRLHFHDCFVEGCDGSILIEKGESNADEHQGVGGFDEINKAKEKLEAECPGVVSCADIVAMAARDAVALTGGPVYDVETGRRDGRISSESLAKDMPDVNDSIETLKSKFRNKGFSEKELVLLSGEEIVSDPKMNPKMLSEIKNFCPQNRNLDNRLPLDSVTGDKFDDQSLRNIKSGFAVLASDARLY</sequence>
<keyword evidence="6" id="KW-0349">Heme</keyword>
<evidence type="ECO:0000313" key="16">
    <source>
        <dbReference type="Proteomes" id="UP001318860"/>
    </source>
</evidence>
<evidence type="ECO:0000256" key="7">
    <source>
        <dbReference type="ARBA" id="ARBA00022723"/>
    </source>
</evidence>
<evidence type="ECO:0000256" key="8">
    <source>
        <dbReference type="ARBA" id="ARBA00023002"/>
    </source>
</evidence>
<dbReference type="PRINTS" id="PR00458">
    <property type="entry name" value="PEROXIDASE"/>
</dbReference>
<evidence type="ECO:0000256" key="5">
    <source>
        <dbReference type="ARBA" id="ARBA00022559"/>
    </source>
</evidence>
<keyword evidence="9" id="KW-0408">Iron</keyword>
<keyword evidence="11" id="KW-0325">Glycoprotein</keyword>
<organism evidence="15 16">
    <name type="scientific">Rehmannia glutinosa</name>
    <name type="common">Chinese foxglove</name>
    <dbReference type="NCBI Taxonomy" id="99300"/>
    <lineage>
        <taxon>Eukaryota</taxon>
        <taxon>Viridiplantae</taxon>
        <taxon>Streptophyta</taxon>
        <taxon>Embryophyta</taxon>
        <taxon>Tracheophyta</taxon>
        <taxon>Spermatophyta</taxon>
        <taxon>Magnoliopsida</taxon>
        <taxon>eudicotyledons</taxon>
        <taxon>Gunneridae</taxon>
        <taxon>Pentapetalae</taxon>
        <taxon>asterids</taxon>
        <taxon>lamiids</taxon>
        <taxon>Lamiales</taxon>
        <taxon>Orobanchaceae</taxon>
        <taxon>Rehmannieae</taxon>
        <taxon>Rehmannia</taxon>
    </lineage>
</organism>
<evidence type="ECO:0000256" key="3">
    <source>
        <dbReference type="ARBA" id="ARBA00001970"/>
    </source>
</evidence>
<keyword evidence="8" id="KW-0560">Oxidoreductase</keyword>
<keyword evidence="10" id="KW-1015">Disulfide bond</keyword>
<dbReference type="InterPro" id="IPR010255">
    <property type="entry name" value="Haem_peroxidase_sf"/>
</dbReference>
<evidence type="ECO:0000259" key="14">
    <source>
        <dbReference type="PROSITE" id="PS50873"/>
    </source>
</evidence>
<dbReference type="InterPro" id="IPR000823">
    <property type="entry name" value="Peroxidase_pln"/>
</dbReference>
<evidence type="ECO:0000256" key="6">
    <source>
        <dbReference type="ARBA" id="ARBA00022617"/>
    </source>
</evidence>
<evidence type="ECO:0000256" key="12">
    <source>
        <dbReference type="RuleBase" id="RU004241"/>
    </source>
</evidence>
<evidence type="ECO:0000256" key="4">
    <source>
        <dbReference type="ARBA" id="ARBA00012313"/>
    </source>
</evidence>
<evidence type="ECO:0000256" key="13">
    <source>
        <dbReference type="SAM" id="SignalP"/>
    </source>
</evidence>
<dbReference type="PRINTS" id="PR00461">
    <property type="entry name" value="PLPEROXIDASE"/>
</dbReference>
<keyword evidence="16" id="KW-1185">Reference proteome</keyword>
<dbReference type="InterPro" id="IPR002016">
    <property type="entry name" value="Haem_peroxidase"/>
</dbReference>
<proteinExistence type="inferred from homology"/>
<gene>
    <name evidence="15" type="ORF">DH2020_034766</name>
</gene>
<keyword evidence="7" id="KW-0479">Metal-binding</keyword>
<dbReference type="Gene3D" id="1.10.520.10">
    <property type="match status" value="1"/>
</dbReference>
<evidence type="ECO:0000256" key="10">
    <source>
        <dbReference type="ARBA" id="ARBA00023157"/>
    </source>
</evidence>
<name>A0ABR0VBN2_REHGL</name>
<keyword evidence="13" id="KW-0732">Signal</keyword>
<dbReference type="PROSITE" id="PS50873">
    <property type="entry name" value="PEROXIDASE_4"/>
    <property type="match status" value="1"/>
</dbReference>
<dbReference type="PANTHER" id="PTHR31235">
    <property type="entry name" value="PEROXIDASE 25-RELATED"/>
    <property type="match status" value="1"/>
</dbReference>
<dbReference type="EC" id="1.11.1.7" evidence="4"/>
<comment type="caution">
    <text evidence="15">The sequence shown here is derived from an EMBL/GenBank/DDBJ whole genome shotgun (WGS) entry which is preliminary data.</text>
</comment>
<feature type="domain" description="Plant heme peroxidase family profile" evidence="14">
    <location>
        <begin position="22"/>
        <end position="244"/>
    </location>
</feature>
<comment type="similarity">
    <text evidence="12">Belongs to the peroxidase family.</text>
</comment>
<evidence type="ECO:0000256" key="2">
    <source>
        <dbReference type="ARBA" id="ARBA00001913"/>
    </source>
</evidence>
<dbReference type="Pfam" id="PF00141">
    <property type="entry name" value="peroxidase"/>
    <property type="match status" value="1"/>
</dbReference>
<evidence type="ECO:0000256" key="9">
    <source>
        <dbReference type="ARBA" id="ARBA00023004"/>
    </source>
</evidence>
<keyword evidence="5" id="KW-0575">Peroxidase</keyword>
<dbReference type="CDD" id="cd00693">
    <property type="entry name" value="secretory_peroxidase"/>
    <property type="match status" value="1"/>
</dbReference>
<dbReference type="EMBL" id="JABTTQ020001359">
    <property type="protein sequence ID" value="KAK6131489.1"/>
    <property type="molecule type" value="Genomic_DNA"/>
</dbReference>
<dbReference type="InterPro" id="IPR033905">
    <property type="entry name" value="Secretory_peroxidase"/>
</dbReference>
<accession>A0ABR0VBN2</accession>
<comment type="cofactor">
    <cofactor evidence="3">
        <name>heme b</name>
        <dbReference type="ChEBI" id="CHEBI:60344"/>
    </cofactor>
</comment>
<comment type="catalytic activity">
    <reaction evidence="1">
        <text>2 a phenolic donor + H2O2 = 2 a phenolic radical donor + 2 H2O</text>
        <dbReference type="Rhea" id="RHEA:56136"/>
        <dbReference type="ChEBI" id="CHEBI:15377"/>
        <dbReference type="ChEBI" id="CHEBI:16240"/>
        <dbReference type="ChEBI" id="CHEBI:139520"/>
        <dbReference type="ChEBI" id="CHEBI:139521"/>
        <dbReference type="EC" id="1.11.1.7"/>
    </reaction>
</comment>
<dbReference type="Proteomes" id="UP001318860">
    <property type="component" value="Unassembled WGS sequence"/>
</dbReference>
<protein>
    <recommendedName>
        <fullName evidence="4">peroxidase</fullName>
        <ecNumber evidence="4">1.11.1.7</ecNumber>
    </recommendedName>
</protein>
<evidence type="ECO:0000256" key="1">
    <source>
        <dbReference type="ARBA" id="ARBA00000189"/>
    </source>
</evidence>
<dbReference type="SUPFAM" id="SSF48113">
    <property type="entry name" value="Heme-dependent peroxidases"/>
    <property type="match status" value="1"/>
</dbReference>
<feature type="chain" id="PRO_5046222945" description="peroxidase" evidence="13">
    <location>
        <begin position="20"/>
        <end position="244"/>
    </location>
</feature>
<evidence type="ECO:0000256" key="11">
    <source>
        <dbReference type="ARBA" id="ARBA00023180"/>
    </source>
</evidence>
<dbReference type="Gene3D" id="1.10.420.10">
    <property type="entry name" value="Peroxidase, domain 2"/>
    <property type="match status" value="2"/>
</dbReference>